<evidence type="ECO:0000256" key="2">
    <source>
        <dbReference type="ARBA" id="ARBA00023315"/>
    </source>
</evidence>
<comment type="caution">
    <text evidence="4">The sequence shown here is derived from an EMBL/GenBank/DDBJ whole genome shotgun (WGS) entry which is preliminary data.</text>
</comment>
<dbReference type="EMBL" id="FOSK01000004">
    <property type="protein sequence ID" value="SFK36896.1"/>
    <property type="molecule type" value="Genomic_DNA"/>
</dbReference>
<dbReference type="InterPro" id="IPR016181">
    <property type="entry name" value="Acyl_CoA_acyltransferase"/>
</dbReference>
<dbReference type="CDD" id="cd04301">
    <property type="entry name" value="NAT_SF"/>
    <property type="match status" value="1"/>
</dbReference>
<dbReference type="PROSITE" id="PS51186">
    <property type="entry name" value="GNAT"/>
    <property type="match status" value="1"/>
</dbReference>
<dbReference type="Gene3D" id="3.40.630.30">
    <property type="match status" value="1"/>
</dbReference>
<name>A0A1I3Z088_9HYPH</name>
<dbReference type="PANTHER" id="PTHR43072:SF23">
    <property type="entry name" value="UPF0039 PROTEIN C11D3.02C"/>
    <property type="match status" value="1"/>
</dbReference>
<dbReference type="SUPFAM" id="SSF55729">
    <property type="entry name" value="Acyl-CoA N-acyltransferases (Nat)"/>
    <property type="match status" value="1"/>
</dbReference>
<keyword evidence="2" id="KW-0012">Acyltransferase</keyword>
<gene>
    <name evidence="4" type="ORF">SAMN04488518_104308</name>
</gene>
<evidence type="ECO:0000313" key="5">
    <source>
        <dbReference type="Proteomes" id="UP000199598"/>
    </source>
</evidence>
<accession>A0A1I3Z088</accession>
<evidence type="ECO:0000259" key="3">
    <source>
        <dbReference type="PROSITE" id="PS51186"/>
    </source>
</evidence>
<sequence>MKLRHATKPDLPAILGIHNDAVKTLAAIWTDSLETLEDRKNWFESRIAGGYPIIVAEDDNGDVLGYGSYGPFREKSGYSKTMEHSVYVTPQSRGKGAGTVLLAKLVELAKQDQHHVLIGAIDSDNKGSIRLHERYGFKVSGELPQVGFKFGRWLDLTLMTLILNNNAAPAAYVHDK</sequence>
<proteinExistence type="predicted"/>
<dbReference type="Proteomes" id="UP000199598">
    <property type="component" value="Unassembled WGS sequence"/>
</dbReference>
<evidence type="ECO:0000256" key="1">
    <source>
        <dbReference type="ARBA" id="ARBA00022679"/>
    </source>
</evidence>
<feature type="domain" description="N-acetyltransferase" evidence="3">
    <location>
        <begin position="1"/>
        <end position="159"/>
    </location>
</feature>
<keyword evidence="5" id="KW-1185">Reference proteome</keyword>
<organism evidence="4 5">
    <name type="scientific">Pseudovibrio ascidiaceicola</name>
    <dbReference type="NCBI Taxonomy" id="285279"/>
    <lineage>
        <taxon>Bacteria</taxon>
        <taxon>Pseudomonadati</taxon>
        <taxon>Pseudomonadota</taxon>
        <taxon>Alphaproteobacteria</taxon>
        <taxon>Hyphomicrobiales</taxon>
        <taxon>Stappiaceae</taxon>
        <taxon>Pseudovibrio</taxon>
    </lineage>
</organism>
<evidence type="ECO:0000313" key="4">
    <source>
        <dbReference type="EMBL" id="SFK36896.1"/>
    </source>
</evidence>
<reference evidence="4 5" key="1">
    <citation type="submission" date="2016-10" db="EMBL/GenBank/DDBJ databases">
        <authorList>
            <person name="Varghese N."/>
            <person name="Submissions S."/>
        </authorList>
    </citation>
    <scope>NUCLEOTIDE SEQUENCE [LARGE SCALE GENOMIC DNA]</scope>
    <source>
        <strain evidence="4 5">DSM 16392</strain>
    </source>
</reference>
<keyword evidence="1" id="KW-0808">Transferase</keyword>
<dbReference type="RefSeq" id="WP_093518961.1">
    <property type="nucleotide sequence ID" value="NZ_FOSK01000004.1"/>
</dbReference>
<dbReference type="InterPro" id="IPR000182">
    <property type="entry name" value="GNAT_dom"/>
</dbReference>
<protein>
    <submittedName>
        <fullName evidence="4">Phosphinothricin acetyltransferase</fullName>
    </submittedName>
</protein>
<dbReference type="PANTHER" id="PTHR43072">
    <property type="entry name" value="N-ACETYLTRANSFERASE"/>
    <property type="match status" value="1"/>
</dbReference>
<dbReference type="Pfam" id="PF00583">
    <property type="entry name" value="Acetyltransf_1"/>
    <property type="match status" value="1"/>
</dbReference>